<dbReference type="GO" id="GO:0043093">
    <property type="term" value="P:FtsZ-dependent cytokinesis"/>
    <property type="evidence" value="ECO:0007669"/>
    <property type="project" value="UniProtKB-UniRule"/>
</dbReference>
<keyword evidence="4 5" id="KW-0131">Cell cycle</keyword>
<dbReference type="EMBL" id="PEUH01000030">
    <property type="protein sequence ID" value="PIV31786.1"/>
    <property type="molecule type" value="Genomic_DNA"/>
</dbReference>
<dbReference type="Gene3D" id="3.30.420.40">
    <property type="match status" value="2"/>
</dbReference>
<dbReference type="PANTHER" id="PTHR32432">
    <property type="entry name" value="CELL DIVISION PROTEIN FTSA-RELATED"/>
    <property type="match status" value="1"/>
</dbReference>
<sequence length="421" mass="45915">MYITSLDIGTSQIKALVAEVGKNGKLSLIVAFKCSSSGIRKGEVSDINESVFSLKSIFENLFSFNKSALKNIFVNIGGANVKSHNSKGIVAVSRADNEISQDDIDRVIKASQAVKLSPNRMIIHTVTREFIIDGIGDAREPLGMFGARLEVNSAVIDAPSQNYKNISKLIETLDGKISGLIYGPLAASRSTLTKIKKDLGAVLIDIGSGSTTMSVYEEGKLLHTAGFPIGSGHITNDLAIGLKCSVKLAEVFKIFFGNALAKEISSKEKISSNDIEEKIGIEISELDKNFKSIVSRREIAEIIESRLTEIFEFVNNELKLIGKNGRLPAGAVLCGGGAKMPSIIDLVKEELKLPAEIGFPNTNEMEIIDQNISNEVNDPEFAVSLGLLLLAKDQWIRNNEWPISDKFSFINLKKIFKYFTP</sequence>
<dbReference type="InterPro" id="IPR020823">
    <property type="entry name" value="Cell_div_FtsA"/>
</dbReference>
<keyword evidence="3 5" id="KW-0472">Membrane</keyword>
<dbReference type="GO" id="GO:0009898">
    <property type="term" value="C:cytoplasmic side of plasma membrane"/>
    <property type="evidence" value="ECO:0007669"/>
    <property type="project" value="UniProtKB-UniRule"/>
</dbReference>
<gene>
    <name evidence="5 8" type="primary">ftsA</name>
    <name evidence="8" type="ORF">COS33_01370</name>
</gene>
<dbReference type="Pfam" id="PF02491">
    <property type="entry name" value="SHS2_FTSA"/>
    <property type="match status" value="1"/>
</dbReference>
<evidence type="ECO:0000256" key="2">
    <source>
        <dbReference type="ARBA" id="ARBA00022618"/>
    </source>
</evidence>
<name>A0A2M7CQA1_9BACT</name>
<dbReference type="SUPFAM" id="SSF53067">
    <property type="entry name" value="Actin-like ATPase domain"/>
    <property type="match status" value="2"/>
</dbReference>
<dbReference type="Proteomes" id="UP000230595">
    <property type="component" value="Unassembled WGS sequence"/>
</dbReference>
<dbReference type="InterPro" id="IPR050696">
    <property type="entry name" value="FtsA/MreB"/>
</dbReference>
<evidence type="ECO:0000256" key="1">
    <source>
        <dbReference type="ARBA" id="ARBA00022475"/>
    </source>
</evidence>
<dbReference type="NCBIfam" id="TIGR01174">
    <property type="entry name" value="ftsA"/>
    <property type="match status" value="1"/>
</dbReference>
<evidence type="ECO:0000256" key="5">
    <source>
        <dbReference type="HAMAP-Rule" id="MF_02033"/>
    </source>
</evidence>
<accession>A0A2M7CQA1</accession>
<comment type="subcellular location">
    <subcellularLocation>
        <location evidence="5">Cell membrane</location>
        <topology evidence="5">Peripheral membrane protein</topology>
        <orientation evidence="5">Cytoplasmic side</orientation>
    </subcellularLocation>
    <text evidence="5">Localizes to the Z ring in an FtsZ-dependent manner. Targeted to the membrane through a conserved C-terminal amphipathic helix.</text>
</comment>
<comment type="function">
    <text evidence="5 6">Cell division protein that is involved in the assembly of the Z ring. May serve as a membrane anchor for the Z ring.</text>
</comment>
<comment type="subunit">
    <text evidence="5">Self-interacts. Interacts with FtsZ.</text>
</comment>
<dbReference type="InterPro" id="IPR003494">
    <property type="entry name" value="SHS2_FtsA"/>
</dbReference>
<evidence type="ECO:0000256" key="4">
    <source>
        <dbReference type="ARBA" id="ARBA00023306"/>
    </source>
</evidence>
<keyword evidence="2 5" id="KW-0132">Cell division</keyword>
<comment type="similarity">
    <text evidence="5 6">Belongs to the FtsA/MreB family.</text>
</comment>
<evidence type="ECO:0000313" key="8">
    <source>
        <dbReference type="EMBL" id="PIV31786.1"/>
    </source>
</evidence>
<keyword evidence="1 5" id="KW-1003">Cell membrane</keyword>
<evidence type="ECO:0000256" key="3">
    <source>
        <dbReference type="ARBA" id="ARBA00023136"/>
    </source>
</evidence>
<evidence type="ECO:0000259" key="7">
    <source>
        <dbReference type="SMART" id="SM00842"/>
    </source>
</evidence>
<dbReference type="GO" id="GO:0032153">
    <property type="term" value="C:cell division site"/>
    <property type="evidence" value="ECO:0007669"/>
    <property type="project" value="UniProtKB-UniRule"/>
</dbReference>
<dbReference type="Gene3D" id="3.30.1490.110">
    <property type="match status" value="1"/>
</dbReference>
<dbReference type="PANTHER" id="PTHR32432:SF4">
    <property type="entry name" value="CELL DIVISION PROTEIN FTSA"/>
    <property type="match status" value="1"/>
</dbReference>
<proteinExistence type="inferred from homology"/>
<comment type="caution">
    <text evidence="8">The sequence shown here is derived from an EMBL/GenBank/DDBJ whole genome shotgun (WGS) entry which is preliminary data.</text>
</comment>
<organism evidence="8 9">
    <name type="scientific">Candidatus Wolfebacteria bacterium CG02_land_8_20_14_3_00_37_12</name>
    <dbReference type="NCBI Taxonomy" id="1975066"/>
    <lineage>
        <taxon>Bacteria</taxon>
        <taxon>Candidatus Wolfeibacteriota</taxon>
    </lineage>
</organism>
<dbReference type="AlphaFoldDB" id="A0A2M7CQA1"/>
<dbReference type="SMART" id="SM00842">
    <property type="entry name" value="FtsA"/>
    <property type="match status" value="1"/>
</dbReference>
<dbReference type="PIRSF" id="PIRSF003101">
    <property type="entry name" value="FtsA"/>
    <property type="match status" value="1"/>
</dbReference>
<feature type="domain" description="SHS2" evidence="7">
    <location>
        <begin position="3"/>
        <end position="191"/>
    </location>
</feature>
<dbReference type="Pfam" id="PF14450">
    <property type="entry name" value="FtsA"/>
    <property type="match status" value="1"/>
</dbReference>
<dbReference type="CDD" id="cd24048">
    <property type="entry name" value="ASKHA_NBD_FtsA"/>
    <property type="match status" value="1"/>
</dbReference>
<dbReference type="InterPro" id="IPR043129">
    <property type="entry name" value="ATPase_NBD"/>
</dbReference>
<evidence type="ECO:0000256" key="6">
    <source>
        <dbReference type="PIRNR" id="PIRNR003101"/>
    </source>
</evidence>
<reference evidence="9" key="1">
    <citation type="submission" date="2017-09" db="EMBL/GenBank/DDBJ databases">
        <title>Depth-based differentiation of microbial function through sediment-hosted aquifers and enrichment of novel symbionts in the deep terrestrial subsurface.</title>
        <authorList>
            <person name="Probst A.J."/>
            <person name="Ladd B."/>
            <person name="Jarett J.K."/>
            <person name="Geller-Mcgrath D.E."/>
            <person name="Sieber C.M.K."/>
            <person name="Emerson J.B."/>
            <person name="Anantharaman K."/>
            <person name="Thomas B.C."/>
            <person name="Malmstrom R."/>
            <person name="Stieglmeier M."/>
            <person name="Klingl A."/>
            <person name="Woyke T."/>
            <person name="Ryan C.M."/>
            <person name="Banfield J.F."/>
        </authorList>
    </citation>
    <scope>NUCLEOTIDE SEQUENCE [LARGE SCALE GENOMIC DNA]</scope>
</reference>
<protein>
    <recommendedName>
        <fullName evidence="5 6">Cell division protein FtsA</fullName>
    </recommendedName>
</protein>
<dbReference type="HAMAP" id="MF_02033">
    <property type="entry name" value="FtsA"/>
    <property type="match status" value="1"/>
</dbReference>
<evidence type="ECO:0000313" key="9">
    <source>
        <dbReference type="Proteomes" id="UP000230595"/>
    </source>
</evidence>